<dbReference type="InterPro" id="IPR010730">
    <property type="entry name" value="HET"/>
</dbReference>
<feature type="domain" description="Heterokaryon incompatibility" evidence="1">
    <location>
        <begin position="22"/>
        <end position="110"/>
    </location>
</feature>
<dbReference type="EMBL" id="JAKJXP020000044">
    <property type="protein sequence ID" value="KAK7751849.1"/>
    <property type="molecule type" value="Genomic_DNA"/>
</dbReference>
<name>A0AAN9YRU9_9PEZI</name>
<evidence type="ECO:0000313" key="3">
    <source>
        <dbReference type="EMBL" id="KAK7751849.1"/>
    </source>
</evidence>
<protein>
    <recommendedName>
        <fullName evidence="5">Heterokaryon incompatibility domain-containing protein</fullName>
    </recommendedName>
</protein>
<dbReference type="PANTHER" id="PTHR10622">
    <property type="entry name" value="HET DOMAIN-CONTAINING PROTEIN"/>
    <property type="match status" value="1"/>
</dbReference>
<dbReference type="Pfam" id="PF06985">
    <property type="entry name" value="HET"/>
    <property type="match status" value="1"/>
</dbReference>
<sequence length="564" mass="63887">MRLLHAKTLKFQEFDDSDVPPYAILSHTWDYGSEVSFQDMSSLYVPSKKGYAKIIETCRLAVHHGLEYIWVDTCCIDKTNSGELSEAINSMFRWYQRSQVCFVYLADYKVEGIRNYFPSDCRWLKRGWTLQELLAPSRVHFYDKDWYPLGTKTDLAPLIERITHIPTHAILGLEPLSSYSVAQRMSWASLRTTSKIEDQAYSLLGLFDINMPLIYGEGTRAFQRLQEEIIKRNGDLTILAWKPTSTCDDVCPILASSPLAFQDSHDILPFSPTGVDFSLSNRGLRVTRQLGVVTRSDGDIQQPLTYGFVIGYTQETPYSVVSIPLKKIGYALYIRESYPGIMKHSPTKWRSMAATRNHMLCIAQSVPPHLTDSRAMTTMTPSSALSPTSSMGPYHGAVHIPVFKNIKMIPGSGLPTGAYDEVNRVSFRPDGTYNSVVAYSFVAKTTPTTEFKFAILFDFQDYRREPRPVMVDKSSPASKLLYLLLLRHPDEPMSWVDVDEELPEISSLGHGLRFKVEGKTMELTASIAPRSVVVDDKTMEMSVLDIQLADITEMSYPTTTFYHR</sequence>
<evidence type="ECO:0000259" key="2">
    <source>
        <dbReference type="Pfam" id="PF26640"/>
    </source>
</evidence>
<proteinExistence type="predicted"/>
<dbReference type="Proteomes" id="UP001320420">
    <property type="component" value="Unassembled WGS sequence"/>
</dbReference>
<gene>
    <name evidence="3" type="ORF">SLS62_006150</name>
</gene>
<dbReference type="AlphaFoldDB" id="A0AAN9YRU9"/>
<accession>A0AAN9YRU9</accession>
<reference evidence="3 4" key="1">
    <citation type="submission" date="2024-02" db="EMBL/GenBank/DDBJ databases">
        <title>De novo assembly and annotation of 12 fungi associated with fruit tree decline syndrome in Ontario, Canada.</title>
        <authorList>
            <person name="Sulman M."/>
            <person name="Ellouze W."/>
            <person name="Ilyukhin E."/>
        </authorList>
    </citation>
    <scope>NUCLEOTIDE SEQUENCE [LARGE SCALE GENOMIC DNA]</scope>
    <source>
        <strain evidence="3 4">M11/M66-122</strain>
    </source>
</reference>
<evidence type="ECO:0008006" key="5">
    <source>
        <dbReference type="Google" id="ProtNLM"/>
    </source>
</evidence>
<evidence type="ECO:0000259" key="1">
    <source>
        <dbReference type="Pfam" id="PF06985"/>
    </source>
</evidence>
<evidence type="ECO:0000313" key="4">
    <source>
        <dbReference type="Proteomes" id="UP001320420"/>
    </source>
</evidence>
<organism evidence="3 4">
    <name type="scientific">Diatrype stigma</name>
    <dbReference type="NCBI Taxonomy" id="117547"/>
    <lineage>
        <taxon>Eukaryota</taxon>
        <taxon>Fungi</taxon>
        <taxon>Dikarya</taxon>
        <taxon>Ascomycota</taxon>
        <taxon>Pezizomycotina</taxon>
        <taxon>Sordariomycetes</taxon>
        <taxon>Xylariomycetidae</taxon>
        <taxon>Xylariales</taxon>
        <taxon>Diatrypaceae</taxon>
        <taxon>Diatrype</taxon>
    </lineage>
</organism>
<dbReference type="InterPro" id="IPR058525">
    <property type="entry name" value="DUF8212"/>
</dbReference>
<comment type="caution">
    <text evidence="3">The sequence shown here is derived from an EMBL/GenBank/DDBJ whole genome shotgun (WGS) entry which is preliminary data.</text>
</comment>
<dbReference type="PANTHER" id="PTHR10622:SF12">
    <property type="entry name" value="HET DOMAIN-CONTAINING PROTEIN"/>
    <property type="match status" value="1"/>
</dbReference>
<keyword evidence="4" id="KW-1185">Reference proteome</keyword>
<dbReference type="Pfam" id="PF26640">
    <property type="entry name" value="DUF8212"/>
    <property type="match status" value="1"/>
</dbReference>
<feature type="domain" description="DUF8212" evidence="2">
    <location>
        <begin position="220"/>
        <end position="247"/>
    </location>
</feature>